<organism evidence="5 11">
    <name type="scientific">Cafeteria roenbergensis</name>
    <name type="common">Marine flagellate</name>
    <dbReference type="NCBI Taxonomy" id="33653"/>
    <lineage>
        <taxon>Eukaryota</taxon>
        <taxon>Sar</taxon>
        <taxon>Stramenopiles</taxon>
        <taxon>Bigyra</taxon>
        <taxon>Opalozoa</taxon>
        <taxon>Bicosoecida</taxon>
        <taxon>Cafeteriaceae</taxon>
        <taxon>Cafeteria</taxon>
    </lineage>
</organism>
<evidence type="ECO:0000313" key="11">
    <source>
        <dbReference type="Proteomes" id="UP000325113"/>
    </source>
</evidence>
<protein>
    <submittedName>
        <fullName evidence="5">Uncharacterized protein</fullName>
    </submittedName>
</protein>
<dbReference type="PROSITE" id="PS00061">
    <property type="entry name" value="ADH_SHORT"/>
    <property type="match status" value="1"/>
</dbReference>
<name>A0A5A8CZV4_CAFRO</name>
<dbReference type="PANTHER" id="PTHR43899">
    <property type="entry name" value="RH59310P"/>
    <property type="match status" value="1"/>
</dbReference>
<dbReference type="GO" id="GO:0005783">
    <property type="term" value="C:endoplasmic reticulum"/>
    <property type="evidence" value="ECO:0007669"/>
    <property type="project" value="UniProtKB-SubCell"/>
</dbReference>
<dbReference type="InterPro" id="IPR002347">
    <property type="entry name" value="SDR_fam"/>
</dbReference>
<evidence type="ECO:0000313" key="10">
    <source>
        <dbReference type="Proteomes" id="UP000324907"/>
    </source>
</evidence>
<dbReference type="OrthoDB" id="1393670at2759"/>
<keyword evidence="3" id="KW-0472">Membrane</keyword>
<keyword evidence="9" id="KW-1185">Reference proteome</keyword>
<dbReference type="Pfam" id="PF00106">
    <property type="entry name" value="adh_short"/>
    <property type="match status" value="1"/>
</dbReference>
<dbReference type="EMBL" id="VLTO01000027">
    <property type="protein sequence ID" value="KAA0173964.1"/>
    <property type="molecule type" value="Genomic_DNA"/>
</dbReference>
<evidence type="ECO:0000313" key="7">
    <source>
        <dbReference type="EMBL" id="KAA0173964.1"/>
    </source>
</evidence>
<dbReference type="Proteomes" id="UP000325113">
    <property type="component" value="Unassembled WGS sequence"/>
</dbReference>
<accession>A0A5A8CZV4</accession>
<evidence type="ECO:0000313" key="9">
    <source>
        <dbReference type="Proteomes" id="UP000323011"/>
    </source>
</evidence>
<dbReference type="SUPFAM" id="SSF51735">
    <property type="entry name" value="NAD(P)-binding Rossmann-fold domains"/>
    <property type="match status" value="1"/>
</dbReference>
<keyword evidence="2" id="KW-0560">Oxidoreductase</keyword>
<dbReference type="EMBL" id="VLTM01000063">
    <property type="protein sequence ID" value="KAA0158722.1"/>
    <property type="molecule type" value="Genomic_DNA"/>
</dbReference>
<gene>
    <name evidence="7" type="ORF">FNF27_04525</name>
    <name evidence="6" type="ORF">FNF28_05857</name>
    <name evidence="4" type="ORF">FNF29_06201</name>
    <name evidence="5" type="ORF">FNF31_05248</name>
</gene>
<evidence type="ECO:0000313" key="6">
    <source>
        <dbReference type="EMBL" id="KAA0159500.1"/>
    </source>
</evidence>
<dbReference type="GO" id="GO:0016491">
    <property type="term" value="F:oxidoreductase activity"/>
    <property type="evidence" value="ECO:0007669"/>
    <property type="project" value="UniProtKB-KW"/>
</dbReference>
<evidence type="ECO:0000256" key="2">
    <source>
        <dbReference type="ARBA" id="ARBA00023002"/>
    </source>
</evidence>
<reference evidence="8 9" key="1">
    <citation type="submission" date="2019-07" db="EMBL/GenBank/DDBJ databases">
        <title>Genomes of Cafeteria roenbergensis.</title>
        <authorList>
            <person name="Fischer M.G."/>
            <person name="Hackl T."/>
            <person name="Roman M."/>
        </authorList>
    </citation>
    <scope>NUCLEOTIDE SEQUENCE [LARGE SCALE GENOMIC DNA]</scope>
    <source>
        <strain evidence="4 9">BVI</strain>
        <strain evidence="5 11">Cflag</strain>
        <strain evidence="7 8">E4-10P</strain>
        <strain evidence="6 10">RCC970-E3</strain>
    </source>
</reference>
<keyword evidence="3" id="KW-0812">Transmembrane</keyword>
<dbReference type="InterPro" id="IPR020904">
    <property type="entry name" value="Sc_DH/Rdtase_CS"/>
</dbReference>
<evidence type="ECO:0000313" key="4">
    <source>
        <dbReference type="EMBL" id="KAA0149113.1"/>
    </source>
</evidence>
<dbReference type="EMBL" id="VLTL01000128">
    <property type="protein sequence ID" value="KAA0159500.1"/>
    <property type="molecule type" value="Genomic_DNA"/>
</dbReference>
<dbReference type="InterPro" id="IPR051019">
    <property type="entry name" value="VLCFA-Steroid_DH"/>
</dbReference>
<dbReference type="InterPro" id="IPR036291">
    <property type="entry name" value="NAD(P)-bd_dom_sf"/>
</dbReference>
<dbReference type="Proteomes" id="UP000322899">
    <property type="component" value="Unassembled WGS sequence"/>
</dbReference>
<dbReference type="EMBL" id="VLTN01000046">
    <property type="protein sequence ID" value="KAA0149113.1"/>
    <property type="molecule type" value="Genomic_DNA"/>
</dbReference>
<dbReference type="PRINTS" id="PR00081">
    <property type="entry name" value="GDHRDH"/>
</dbReference>
<dbReference type="Proteomes" id="UP000324907">
    <property type="component" value="Unassembled WGS sequence"/>
</dbReference>
<proteinExistence type="predicted"/>
<evidence type="ECO:0000256" key="1">
    <source>
        <dbReference type="ARBA" id="ARBA00004240"/>
    </source>
</evidence>
<evidence type="ECO:0000313" key="5">
    <source>
        <dbReference type="EMBL" id="KAA0158722.1"/>
    </source>
</evidence>
<evidence type="ECO:0000313" key="8">
    <source>
        <dbReference type="Proteomes" id="UP000322899"/>
    </source>
</evidence>
<evidence type="ECO:0000256" key="3">
    <source>
        <dbReference type="SAM" id="Phobius"/>
    </source>
</evidence>
<sequence>MEAAAGLLQQILSGAWEHPVIGAALVGVVFAIIFTSASLGTYFLPWLASFAFGAQDLRKKYDAQWALVTGGSSGIGKAITKRLAAQGLNVVVAAYGDRLLEAAKVDFPKEFPGVKFRFVAVDLSTADEQVYLKPIRDVTDDIAVQVVFSNAGYIQTGLFDGSPMPVQLRNLRCNATSGAVLSHHFIQRMRKERLRGCVVFTSSPAMLTPCPLSAMYGATKAFLTELAVSVAPEVVEFGIDVAVLHPSPADTGFFAKADAIGVLDFFKATATTPDNIAATAFRLIGRRVVMDQGYYGPLMRVSDKLIDQCFMAEIVRSQAPSMADYRAIRDKATAAELAAAKSPKRD</sequence>
<feature type="transmembrane region" description="Helical" evidence="3">
    <location>
        <begin position="20"/>
        <end position="52"/>
    </location>
</feature>
<keyword evidence="3" id="KW-1133">Transmembrane helix</keyword>
<comment type="subcellular location">
    <subcellularLocation>
        <location evidence="1">Endoplasmic reticulum</location>
    </subcellularLocation>
</comment>
<dbReference type="Gene3D" id="3.40.50.720">
    <property type="entry name" value="NAD(P)-binding Rossmann-like Domain"/>
    <property type="match status" value="1"/>
</dbReference>
<comment type="caution">
    <text evidence="5">The sequence shown here is derived from an EMBL/GenBank/DDBJ whole genome shotgun (WGS) entry which is preliminary data.</text>
</comment>
<dbReference type="PANTHER" id="PTHR43899:SF4">
    <property type="entry name" value="17 BETA-HYDROXYSTEROID DEHYDROGENASE TYPE 3"/>
    <property type="match status" value="1"/>
</dbReference>
<dbReference type="Proteomes" id="UP000323011">
    <property type="component" value="Unassembled WGS sequence"/>
</dbReference>
<dbReference type="AlphaFoldDB" id="A0A5A8CZV4"/>
<dbReference type="OMA" id="DQGSMCM"/>